<dbReference type="Proteomes" id="UP001439008">
    <property type="component" value="Unassembled WGS sequence"/>
</dbReference>
<comment type="caution">
    <text evidence="2">The sequence shown here is derived from an EMBL/GenBank/DDBJ whole genome shotgun (WGS) entry which is preliminary data.</text>
</comment>
<dbReference type="InterPro" id="IPR044294">
    <property type="entry name" value="Lipase-like"/>
</dbReference>
<sequence length="189" mass="21877">CFSLGGVIARSALIDMLLRPFLPKMHTFMSLSVCHLGYLCNTNTLFKYIFWAVRKGTKSTCLKQLSLEDHSDKRKAFLYKLSLNKTLSNFKNVLIFSSKEDLYVPQHSARIETINNVSNNNIIHNEMTANLLNPLSKVLIVKINVKFDKEQSMLDKMTGRDSHISFISNENFIRDLFFSYGKYFWNDCL</sequence>
<dbReference type="PANTHER" id="PTHR12482">
    <property type="entry name" value="LIPASE ROG1-RELATED-RELATED"/>
    <property type="match status" value="1"/>
</dbReference>
<dbReference type="Gene3D" id="3.40.50.1820">
    <property type="entry name" value="alpha/beta hydrolase"/>
    <property type="match status" value="1"/>
</dbReference>
<reference evidence="2 3" key="1">
    <citation type="journal article" date="2024" name="BMC Biol.">
        <title>Comparative genomics of Ascetosporea gives new insight into the evolutionary basis for animal parasitism in Rhizaria.</title>
        <authorList>
            <person name="Hiltunen Thoren M."/>
            <person name="Onut-Brannstrom I."/>
            <person name="Alfjorden A."/>
            <person name="Peckova H."/>
            <person name="Swords F."/>
            <person name="Hooper C."/>
            <person name="Holzer A.S."/>
            <person name="Bass D."/>
            <person name="Burki F."/>
        </authorList>
    </citation>
    <scope>NUCLEOTIDE SEQUENCE [LARGE SCALE GENOMIC DNA]</scope>
    <source>
        <strain evidence="2">20-A016</strain>
    </source>
</reference>
<protein>
    <recommendedName>
        <fullName evidence="1">DUF676 domain-containing protein</fullName>
    </recommendedName>
</protein>
<dbReference type="SUPFAM" id="SSF53474">
    <property type="entry name" value="alpha/beta-Hydrolases"/>
    <property type="match status" value="1"/>
</dbReference>
<dbReference type="EMBL" id="JBDODL010004626">
    <property type="protein sequence ID" value="MES1923091.1"/>
    <property type="molecule type" value="Genomic_DNA"/>
</dbReference>
<dbReference type="Pfam" id="PF05057">
    <property type="entry name" value="DUF676"/>
    <property type="match status" value="1"/>
</dbReference>
<evidence type="ECO:0000313" key="3">
    <source>
        <dbReference type="Proteomes" id="UP001439008"/>
    </source>
</evidence>
<dbReference type="InterPro" id="IPR029058">
    <property type="entry name" value="AB_hydrolase_fold"/>
</dbReference>
<evidence type="ECO:0000313" key="2">
    <source>
        <dbReference type="EMBL" id="MES1923091.1"/>
    </source>
</evidence>
<feature type="non-terminal residue" evidence="2">
    <location>
        <position position="1"/>
    </location>
</feature>
<evidence type="ECO:0000259" key="1">
    <source>
        <dbReference type="Pfam" id="PF05057"/>
    </source>
</evidence>
<dbReference type="PANTHER" id="PTHR12482:SF5">
    <property type="entry name" value="DUF676 DOMAIN-CONTAINING PROTEIN"/>
    <property type="match status" value="1"/>
</dbReference>
<organism evidence="2 3">
    <name type="scientific">Bonamia ostreae</name>
    <dbReference type="NCBI Taxonomy" id="126728"/>
    <lineage>
        <taxon>Eukaryota</taxon>
        <taxon>Sar</taxon>
        <taxon>Rhizaria</taxon>
        <taxon>Endomyxa</taxon>
        <taxon>Ascetosporea</taxon>
        <taxon>Haplosporida</taxon>
        <taxon>Bonamia</taxon>
    </lineage>
</organism>
<feature type="domain" description="DUF676" evidence="1">
    <location>
        <begin position="2"/>
        <end position="108"/>
    </location>
</feature>
<keyword evidence="3" id="KW-1185">Reference proteome</keyword>
<name>A0ABV2ATU6_9EUKA</name>
<gene>
    <name evidence="2" type="ORF">MHBO_004630</name>
</gene>
<proteinExistence type="predicted"/>
<dbReference type="InterPro" id="IPR007751">
    <property type="entry name" value="DUF676_lipase-like"/>
</dbReference>
<accession>A0ABV2ATU6</accession>